<dbReference type="InterPro" id="IPR000070">
    <property type="entry name" value="Pectinesterase_cat"/>
</dbReference>
<protein>
    <recommendedName>
        <fullName evidence="5">Pectinesterase catalytic domain-containing protein</fullName>
    </recommendedName>
</protein>
<dbReference type="SUPFAM" id="SSF51126">
    <property type="entry name" value="Pectin lyase-like"/>
    <property type="match status" value="1"/>
</dbReference>
<dbReference type="UniPathway" id="UPA00545">
    <property type="reaction ID" value="UER00823"/>
</dbReference>
<organism evidence="6 7">
    <name type="scientific">Papaver somniferum</name>
    <name type="common">Opium poppy</name>
    <dbReference type="NCBI Taxonomy" id="3469"/>
    <lineage>
        <taxon>Eukaryota</taxon>
        <taxon>Viridiplantae</taxon>
        <taxon>Streptophyta</taxon>
        <taxon>Embryophyta</taxon>
        <taxon>Tracheophyta</taxon>
        <taxon>Spermatophyta</taxon>
        <taxon>Magnoliopsida</taxon>
        <taxon>Ranunculales</taxon>
        <taxon>Papaveraceae</taxon>
        <taxon>Papaveroideae</taxon>
        <taxon>Papaver</taxon>
    </lineage>
</organism>
<comment type="pathway">
    <text evidence="1">Glycan metabolism; pectin degradation; 2-dehydro-3-deoxy-D-gluconate from pectin: step 1/5.</text>
</comment>
<dbReference type="GO" id="GO:0030599">
    <property type="term" value="F:pectinesterase activity"/>
    <property type="evidence" value="ECO:0007669"/>
    <property type="project" value="InterPro"/>
</dbReference>
<dbReference type="PANTHER" id="PTHR31707">
    <property type="entry name" value="PECTINESTERASE"/>
    <property type="match status" value="1"/>
</dbReference>
<dbReference type="Pfam" id="PF01095">
    <property type="entry name" value="Pectinesterase"/>
    <property type="match status" value="1"/>
</dbReference>
<name>A0A4Y7LDE0_PAPSO</name>
<evidence type="ECO:0000256" key="3">
    <source>
        <dbReference type="ARBA" id="ARBA00023085"/>
    </source>
</evidence>
<feature type="signal peptide" evidence="4">
    <location>
        <begin position="1"/>
        <end position="28"/>
    </location>
</feature>
<dbReference type="Gene3D" id="2.160.20.10">
    <property type="entry name" value="Single-stranded right-handed beta-helix, Pectin lyase-like"/>
    <property type="match status" value="1"/>
</dbReference>
<dbReference type="EMBL" id="CM010725">
    <property type="protein sequence ID" value="RZC82195.1"/>
    <property type="molecule type" value="Genomic_DNA"/>
</dbReference>
<dbReference type="InterPro" id="IPR012334">
    <property type="entry name" value="Pectin_lyas_fold"/>
</dbReference>
<evidence type="ECO:0000256" key="2">
    <source>
        <dbReference type="ARBA" id="ARBA00022801"/>
    </source>
</evidence>
<feature type="chain" id="PRO_5021388393" description="Pectinesterase catalytic domain-containing protein" evidence="4">
    <location>
        <begin position="29"/>
        <end position="280"/>
    </location>
</feature>
<dbReference type="Gramene" id="RZC82195">
    <property type="protein sequence ID" value="RZC82195"/>
    <property type="gene ID" value="C5167_044974"/>
</dbReference>
<evidence type="ECO:0000256" key="4">
    <source>
        <dbReference type="SAM" id="SignalP"/>
    </source>
</evidence>
<dbReference type="GO" id="GO:0042545">
    <property type="term" value="P:cell wall modification"/>
    <property type="evidence" value="ECO:0007669"/>
    <property type="project" value="InterPro"/>
</dbReference>
<reference evidence="6 7" key="1">
    <citation type="journal article" date="2018" name="Science">
        <title>The opium poppy genome and morphinan production.</title>
        <authorList>
            <person name="Guo L."/>
            <person name="Winzer T."/>
            <person name="Yang X."/>
            <person name="Li Y."/>
            <person name="Ning Z."/>
            <person name="He Z."/>
            <person name="Teodor R."/>
            <person name="Lu Y."/>
            <person name="Bowser T.A."/>
            <person name="Graham I.A."/>
            <person name="Ye K."/>
        </authorList>
    </citation>
    <scope>NUCLEOTIDE SEQUENCE [LARGE SCALE GENOMIC DNA]</scope>
    <source>
        <strain evidence="7">cv. HN1</strain>
        <tissue evidence="6">Leaves</tissue>
    </source>
</reference>
<sequence length="280" mass="30743">MSAASSIWSHSISISILLALSFLITTVARPATLPPPSPSSPQGLQQILSRNGARSTTQEWRFLNMSLALLVPDIVVSEHGTATFRTITEAINAVPDRSSMRTVIYIKAGKYEEKNLEVGSEKTNVVMIGDGIGKTIITGRKSVKGDNISTFYTASFVATGDGFMATNITFENRAGPYKGQAVALRVSSKRAVFYRCSFLGYQDTLYVHKNVQFFRECDVYGTTDFICGDSSVVIQKSHIYTRAPLVLLFMILGFFPSQSSCNPRRSSKPILDDRGLTILE</sequence>
<dbReference type="Proteomes" id="UP000316621">
    <property type="component" value="Chromosome 11"/>
</dbReference>
<gene>
    <name evidence="6" type="ORF">C5167_044974</name>
</gene>
<evidence type="ECO:0000313" key="6">
    <source>
        <dbReference type="EMBL" id="RZC82195.1"/>
    </source>
</evidence>
<keyword evidence="2" id="KW-0378">Hydrolase</keyword>
<accession>A0A4Y7LDE0</accession>
<evidence type="ECO:0000313" key="7">
    <source>
        <dbReference type="Proteomes" id="UP000316621"/>
    </source>
</evidence>
<keyword evidence="7" id="KW-1185">Reference proteome</keyword>
<dbReference type="AlphaFoldDB" id="A0A4Y7LDE0"/>
<dbReference type="InterPro" id="IPR011050">
    <property type="entry name" value="Pectin_lyase_fold/virulence"/>
</dbReference>
<dbReference type="GO" id="GO:0045490">
    <property type="term" value="P:pectin catabolic process"/>
    <property type="evidence" value="ECO:0007669"/>
    <property type="project" value="UniProtKB-UniPathway"/>
</dbReference>
<keyword evidence="4" id="KW-0732">Signal</keyword>
<dbReference type="STRING" id="3469.A0A4Y7LDE0"/>
<proteinExistence type="predicted"/>
<evidence type="ECO:0000256" key="1">
    <source>
        <dbReference type="ARBA" id="ARBA00005184"/>
    </source>
</evidence>
<feature type="domain" description="Pectinesterase catalytic" evidence="5">
    <location>
        <begin position="73"/>
        <end position="245"/>
    </location>
</feature>
<evidence type="ECO:0000259" key="5">
    <source>
        <dbReference type="Pfam" id="PF01095"/>
    </source>
</evidence>
<keyword evidence="3" id="KW-0063">Aspartyl esterase</keyword>